<dbReference type="Gene3D" id="3.30.530.20">
    <property type="match status" value="1"/>
</dbReference>
<keyword evidence="2" id="KW-1185">Reference proteome</keyword>
<dbReference type="RefSeq" id="WP_151675351.1">
    <property type="nucleotide sequence ID" value="NZ_BKCG01000012.1"/>
</dbReference>
<dbReference type="EMBL" id="BKCG01000012">
    <property type="protein sequence ID" value="GER60924.1"/>
    <property type="molecule type" value="Genomic_DNA"/>
</dbReference>
<sequence>MKYQTKIIINAPLKEVIEKLDNPDNMKHWQKGLVKYININGLDTGTPGAQMELHYKMGNRDMVLTETVLKNGFPNFFEASYTTKGVYNIQKNYFKELSPSKTEWIGENEFRFQSLTMKAFGFLMPRIFKKQSLEFFEAFKAYVENETSVIKD</sequence>
<gene>
    <name evidence="1" type="ORF">ULMA_30320</name>
</gene>
<protein>
    <recommendedName>
        <fullName evidence="3">SRPBCC family protein</fullName>
    </recommendedName>
</protein>
<dbReference type="Proteomes" id="UP000326509">
    <property type="component" value="Unassembled WGS sequence"/>
</dbReference>
<dbReference type="SUPFAM" id="SSF55961">
    <property type="entry name" value="Bet v1-like"/>
    <property type="match status" value="1"/>
</dbReference>
<dbReference type="InterPro" id="IPR023393">
    <property type="entry name" value="START-like_dom_sf"/>
</dbReference>
<evidence type="ECO:0000313" key="2">
    <source>
        <dbReference type="Proteomes" id="UP000326509"/>
    </source>
</evidence>
<dbReference type="AlphaFoldDB" id="A0A5J4J0Q5"/>
<proteinExistence type="predicted"/>
<dbReference type="CDD" id="cd07812">
    <property type="entry name" value="SRPBCC"/>
    <property type="match status" value="1"/>
</dbReference>
<name>A0A5J4J0Q5_9FLAO</name>
<accession>A0A5J4J0Q5</accession>
<organism evidence="1 2">
    <name type="scientific">Patiriisocius marinus</name>
    <dbReference type="NCBI Taxonomy" id="1397112"/>
    <lineage>
        <taxon>Bacteria</taxon>
        <taxon>Pseudomonadati</taxon>
        <taxon>Bacteroidota</taxon>
        <taxon>Flavobacteriia</taxon>
        <taxon>Flavobacteriales</taxon>
        <taxon>Flavobacteriaceae</taxon>
        <taxon>Patiriisocius</taxon>
    </lineage>
</organism>
<evidence type="ECO:0008006" key="3">
    <source>
        <dbReference type="Google" id="ProtNLM"/>
    </source>
</evidence>
<reference evidence="1 2" key="1">
    <citation type="submission" date="2019-08" db="EMBL/GenBank/DDBJ databases">
        <title>Draft genome sequence of Ulvibacter marinus type strain NBRC 109484.</title>
        <authorList>
            <person name="Kawano K."/>
            <person name="Ushijima N."/>
            <person name="Kihara M."/>
            <person name="Itoh H."/>
        </authorList>
    </citation>
    <scope>NUCLEOTIDE SEQUENCE [LARGE SCALE GENOMIC DNA]</scope>
    <source>
        <strain evidence="1 2">NBRC 109484</strain>
    </source>
</reference>
<comment type="caution">
    <text evidence="1">The sequence shown here is derived from an EMBL/GenBank/DDBJ whole genome shotgun (WGS) entry which is preliminary data.</text>
</comment>
<dbReference type="OrthoDB" id="411301at2"/>
<evidence type="ECO:0000313" key="1">
    <source>
        <dbReference type="EMBL" id="GER60924.1"/>
    </source>
</evidence>